<evidence type="ECO:0000313" key="2">
    <source>
        <dbReference type="Proteomes" id="UP001370490"/>
    </source>
</evidence>
<dbReference type="AlphaFoldDB" id="A0AAN8V4X2"/>
<gene>
    <name evidence="1" type="ORF">RJ641_009846</name>
</gene>
<dbReference type="EMBL" id="JBAMMX010000017">
    <property type="protein sequence ID" value="KAK6923646.1"/>
    <property type="molecule type" value="Genomic_DNA"/>
</dbReference>
<reference evidence="1 2" key="1">
    <citation type="submission" date="2023-12" db="EMBL/GenBank/DDBJ databases">
        <title>A high-quality genome assembly for Dillenia turbinata (Dilleniales).</title>
        <authorList>
            <person name="Chanderbali A."/>
        </authorList>
    </citation>
    <scope>NUCLEOTIDE SEQUENCE [LARGE SCALE GENOMIC DNA]</scope>
    <source>
        <strain evidence="1">LSX21</strain>
        <tissue evidence="1">Leaf</tissue>
    </source>
</reference>
<organism evidence="1 2">
    <name type="scientific">Dillenia turbinata</name>
    <dbReference type="NCBI Taxonomy" id="194707"/>
    <lineage>
        <taxon>Eukaryota</taxon>
        <taxon>Viridiplantae</taxon>
        <taxon>Streptophyta</taxon>
        <taxon>Embryophyta</taxon>
        <taxon>Tracheophyta</taxon>
        <taxon>Spermatophyta</taxon>
        <taxon>Magnoliopsida</taxon>
        <taxon>eudicotyledons</taxon>
        <taxon>Gunneridae</taxon>
        <taxon>Pentapetalae</taxon>
        <taxon>Dilleniales</taxon>
        <taxon>Dilleniaceae</taxon>
        <taxon>Dillenia</taxon>
    </lineage>
</organism>
<protein>
    <submittedName>
        <fullName evidence="1">Uncharacterized protein</fullName>
    </submittedName>
</protein>
<accession>A0AAN8V4X2</accession>
<sequence length="176" mass="18537">MSTMKILCKRVMPFHLLFLPSFIIPHRYTSMDLTTAMVSLAMEESRVVRILSVKDVSTEITLEQGGSSKYSISTISIDPPLGSGASAVTFNPQTSTYPTHSSLMVSEGPGANTCTTMFDSLKCHNPGDLPNSAPLNFQVSNATTAISLNLQGKCGGVLVGNVHGPSVAVTLSASTA</sequence>
<name>A0AAN8V4X2_9MAGN</name>
<comment type="caution">
    <text evidence="1">The sequence shown here is derived from an EMBL/GenBank/DDBJ whole genome shotgun (WGS) entry which is preliminary data.</text>
</comment>
<evidence type="ECO:0000313" key="1">
    <source>
        <dbReference type="EMBL" id="KAK6923646.1"/>
    </source>
</evidence>
<keyword evidence="2" id="KW-1185">Reference proteome</keyword>
<dbReference type="Proteomes" id="UP001370490">
    <property type="component" value="Unassembled WGS sequence"/>
</dbReference>
<proteinExistence type="predicted"/>